<proteinExistence type="predicted"/>
<gene>
    <name evidence="1" type="ordered locus">SpyM3_0707</name>
</gene>
<accession>A0A0H2UUD3</accession>
<dbReference type="RefSeq" id="WP_011017377.1">
    <property type="nucleotide sequence ID" value="NC_004070.1"/>
</dbReference>
<dbReference type="KEGG" id="spg:SpyM3_0707"/>
<organism evidence="1 2">
    <name type="scientific">Streptococcus pyogenes serotype M3 (strain ATCC BAA-595 / MGAS315)</name>
    <dbReference type="NCBI Taxonomy" id="198466"/>
    <lineage>
        <taxon>Bacteria</taxon>
        <taxon>Bacillati</taxon>
        <taxon>Bacillota</taxon>
        <taxon>Bacilli</taxon>
        <taxon>Lactobacillales</taxon>
        <taxon>Streptococcaceae</taxon>
        <taxon>Streptococcus</taxon>
    </lineage>
</organism>
<dbReference type="AlphaFoldDB" id="A0A0H2UUD3"/>
<protein>
    <submittedName>
        <fullName evidence="1">Uncharacterized protein</fullName>
    </submittedName>
</protein>
<dbReference type="HOGENOM" id="CLU_1958295_0_0_9"/>
<name>A0A0H2UUD3_STRP3</name>
<dbReference type="Proteomes" id="UP000000564">
    <property type="component" value="Chromosome"/>
</dbReference>
<evidence type="ECO:0000313" key="1">
    <source>
        <dbReference type="EMBL" id="AAM79314.1"/>
    </source>
</evidence>
<reference evidence="1 2" key="1">
    <citation type="journal article" date="2002" name="Proc. Natl. Acad. Sci. U.S.A.">
        <title>Genome sequence of a serotype M3 strain of group A Streptococcus: phage-encoded toxins, the high-virulence phenotype, and clone emergence.</title>
        <authorList>
            <person name="Beres S.B."/>
            <person name="Sylva G.L."/>
            <person name="Barbian K.D."/>
            <person name="Lei B."/>
            <person name="Hoff J.S."/>
            <person name="Mammarella N.D."/>
            <person name="Liu M.Y."/>
            <person name="Smoot J.C."/>
            <person name="Porcella S.F."/>
            <person name="Parkins L.D."/>
            <person name="Campbell D.S."/>
            <person name="Smith T.M."/>
            <person name="McCormick J.K."/>
            <person name="Leung D.Y."/>
            <person name="Schlievert P.M."/>
            <person name="Musser J.M."/>
        </authorList>
    </citation>
    <scope>NUCLEOTIDE SEQUENCE [LARGE SCALE GENOMIC DNA]</scope>
    <source>
        <strain evidence="2">ATCC BAA-595 / MGAS315</strain>
    </source>
</reference>
<sequence>MRKTKIEKEFSHHIMWLQRYYKKSQGNPLNSILLQMLEEKEEKTGLNRFNDIDCRIYFAWLSAISYMINHTDSNMMQLIKDVYVHRILNMTSAGAKYLNYAKSQTQQNVRDWFVELNRQHYEKVIAND</sequence>
<evidence type="ECO:0000313" key="2">
    <source>
        <dbReference type="Proteomes" id="UP000000564"/>
    </source>
</evidence>
<dbReference type="EMBL" id="AE014074">
    <property type="protein sequence ID" value="AAM79314.1"/>
    <property type="molecule type" value="Genomic_DNA"/>
</dbReference>